<comment type="caution">
    <text evidence="4">The sequence shown here is derived from an EMBL/GenBank/DDBJ whole genome shotgun (WGS) entry which is preliminary data.</text>
</comment>
<dbReference type="AlphaFoldDB" id="A0AAV4T4W9"/>
<dbReference type="PANTHER" id="PTHR47537:SF2">
    <property type="entry name" value="CUBILIN"/>
    <property type="match status" value="1"/>
</dbReference>
<dbReference type="InterPro" id="IPR053207">
    <property type="entry name" value="Non-NMDA_GluR_Accessory"/>
</dbReference>
<proteinExistence type="predicted"/>
<dbReference type="InterPro" id="IPR000859">
    <property type="entry name" value="CUB_dom"/>
</dbReference>
<dbReference type="Gene3D" id="2.60.120.290">
    <property type="entry name" value="Spermadhesin, CUB domain"/>
    <property type="match status" value="1"/>
</dbReference>
<dbReference type="InterPro" id="IPR035914">
    <property type="entry name" value="Sperma_CUB_dom_sf"/>
</dbReference>
<organism evidence="4 5">
    <name type="scientific">Caerostris extrusa</name>
    <name type="common">Bark spider</name>
    <name type="synonym">Caerostris bankana</name>
    <dbReference type="NCBI Taxonomy" id="172846"/>
    <lineage>
        <taxon>Eukaryota</taxon>
        <taxon>Metazoa</taxon>
        <taxon>Ecdysozoa</taxon>
        <taxon>Arthropoda</taxon>
        <taxon>Chelicerata</taxon>
        <taxon>Arachnida</taxon>
        <taxon>Araneae</taxon>
        <taxon>Araneomorphae</taxon>
        <taxon>Entelegynae</taxon>
        <taxon>Araneoidea</taxon>
        <taxon>Araneidae</taxon>
        <taxon>Caerostris</taxon>
    </lineage>
</organism>
<dbReference type="PANTHER" id="PTHR47537">
    <property type="entry name" value="CUBILIN"/>
    <property type="match status" value="1"/>
</dbReference>
<protein>
    <submittedName>
        <fullName evidence="4">Suppressor of lurcher protein 1</fullName>
    </submittedName>
</protein>
<dbReference type="SUPFAM" id="SSF49854">
    <property type="entry name" value="Spermadhesin, CUB domain"/>
    <property type="match status" value="1"/>
</dbReference>
<evidence type="ECO:0000313" key="5">
    <source>
        <dbReference type="Proteomes" id="UP001054945"/>
    </source>
</evidence>
<dbReference type="GO" id="GO:0005886">
    <property type="term" value="C:plasma membrane"/>
    <property type="evidence" value="ECO:0007669"/>
    <property type="project" value="TreeGrafter"/>
</dbReference>
<comment type="caution">
    <text evidence="2">Lacks conserved residue(s) required for the propagation of feature annotation.</text>
</comment>
<evidence type="ECO:0000256" key="1">
    <source>
        <dbReference type="ARBA" id="ARBA00023157"/>
    </source>
</evidence>
<keyword evidence="1" id="KW-1015">Disulfide bond</keyword>
<evidence type="ECO:0000313" key="4">
    <source>
        <dbReference type="EMBL" id="GIY39785.1"/>
    </source>
</evidence>
<accession>A0AAV4T4W9</accession>
<dbReference type="CDD" id="cd00041">
    <property type="entry name" value="CUB"/>
    <property type="match status" value="1"/>
</dbReference>
<dbReference type="PROSITE" id="PS01180">
    <property type="entry name" value="CUB"/>
    <property type="match status" value="1"/>
</dbReference>
<name>A0AAV4T4W9_CAEEX</name>
<evidence type="ECO:0000256" key="2">
    <source>
        <dbReference type="PROSITE-ProRule" id="PRU00059"/>
    </source>
</evidence>
<keyword evidence="5" id="KW-1185">Reference proteome</keyword>
<reference evidence="4 5" key="1">
    <citation type="submission" date="2021-06" db="EMBL/GenBank/DDBJ databases">
        <title>Caerostris extrusa draft genome.</title>
        <authorList>
            <person name="Kono N."/>
            <person name="Arakawa K."/>
        </authorList>
    </citation>
    <scope>NUCLEOTIDE SEQUENCE [LARGE SCALE GENOMIC DNA]</scope>
</reference>
<dbReference type="Pfam" id="PF00431">
    <property type="entry name" value="CUB"/>
    <property type="match status" value="1"/>
</dbReference>
<feature type="domain" description="CUB" evidence="3">
    <location>
        <begin position="85"/>
        <end position="144"/>
    </location>
</feature>
<dbReference type="Proteomes" id="UP001054945">
    <property type="component" value="Unassembled WGS sequence"/>
</dbReference>
<sequence>MSEIRNFTICETSHFGCPAVKTSLSERRVTLFDPYASLFVRSRNYLGKLRIYYIVNGENGCQNGTLLGKKLTLFGEEIIAAANACGQEITSVGSKNGTFTSPNYPDPYPSEVYCVYKFIGKEKERIQISFTDFDLHLPHEPPKE</sequence>
<dbReference type="EMBL" id="BPLR01010511">
    <property type="protein sequence ID" value="GIY39785.1"/>
    <property type="molecule type" value="Genomic_DNA"/>
</dbReference>
<gene>
    <name evidence="4" type="primary">sol-1_1</name>
    <name evidence="4" type="ORF">CEXT_680251</name>
</gene>
<evidence type="ECO:0000259" key="3">
    <source>
        <dbReference type="PROSITE" id="PS01180"/>
    </source>
</evidence>